<dbReference type="EMBL" id="AP018357">
    <property type="protein sequence ID" value="BBA37916.1"/>
    <property type="molecule type" value="Genomic_DNA"/>
</dbReference>
<sequence length="187" mass="20099">MTTSAHTREMDGARQRKAVVRNGDPTTTRGHVIAHSSTMFDHGKHIALSEDRASCGICEGHFSIVGTGKGISEGGRNAVVDGDSVSCPCGKNRVMAGSDSSIFLERHLAYNRTPLSSREPSAPNSAYNEQFRLLDQSTGHPLKNVRYRITSDSAPDSVITGTTDVEGRTQRVSLASHGKLHLDIAAR</sequence>
<organism evidence="1">
    <name type="scientific">Burkholderia contaminans</name>
    <dbReference type="NCBI Taxonomy" id="488447"/>
    <lineage>
        <taxon>Bacteria</taxon>
        <taxon>Pseudomonadati</taxon>
        <taxon>Pseudomonadota</taxon>
        <taxon>Betaproteobacteria</taxon>
        <taxon>Burkholderiales</taxon>
        <taxon>Burkholderiaceae</taxon>
        <taxon>Burkholderia</taxon>
        <taxon>Burkholderia cepacia complex</taxon>
    </lineage>
</organism>
<dbReference type="AlphaFoldDB" id="A0A286P557"/>
<dbReference type="Pfam" id="PF05488">
    <property type="entry name" value="PAAR_motif"/>
    <property type="match status" value="1"/>
</dbReference>
<reference evidence="1" key="2">
    <citation type="journal article" date="2017" name="Genome Announc.">
        <title>High-Quality Draft Genome Sequence of Burkholderia contaminans CH-1, a Gram-Negative Bacterium That Metabolizes 2-Azahypoxanthine, a Plant Growth-Regulating Compound.</title>
        <authorList>
            <person name="Choi J.-H."/>
            <person name="Sugiura H."/>
            <person name="Moriuchi R."/>
            <person name="Kawagishi H."/>
            <person name="Dohra H."/>
        </authorList>
    </citation>
    <scope>NUCLEOTIDE SEQUENCE</scope>
    <source>
        <strain evidence="1">CH-1</strain>
    </source>
</reference>
<evidence type="ECO:0000313" key="3">
    <source>
        <dbReference type="Proteomes" id="UP001220209"/>
    </source>
</evidence>
<reference evidence="1" key="1">
    <citation type="journal article" date="2016" name="Biosci. Biotechnol. Biochem.">
        <title>Bioconversion of AHX to AOH by resting cells of Burkholderia contaminans CH-1.</title>
        <authorList>
            <person name="Choi J.H."/>
            <person name="Kikuchi A."/>
            <person name="Pumkaeo P."/>
            <person name="Hirai H."/>
            <person name="Tokuyama S."/>
            <person name="Kawagishi H."/>
        </authorList>
    </citation>
    <scope>NUCLEOTIDE SEQUENCE</scope>
    <source>
        <strain evidence="1">CH-1</strain>
    </source>
</reference>
<proteinExistence type="predicted"/>
<dbReference type="EMBL" id="CP090641">
    <property type="protein sequence ID" value="WFN21690.1"/>
    <property type="molecule type" value="Genomic_DNA"/>
</dbReference>
<gene>
    <name evidence="1" type="ORF">BCCH1_03270</name>
    <name evidence="2" type="ORF">LXE91_23800</name>
</gene>
<name>A0A286P557_9BURK</name>
<accession>A0A286P557</accession>
<reference evidence="2 3" key="3">
    <citation type="submission" date="2021-12" db="EMBL/GenBank/DDBJ databases">
        <title>Genomic and phenotypic characterization of three Burkholderia contaminans isolates recovered from different sources.</title>
        <authorList>
            <person name="Lopez De Volder A."/>
            <person name="Fan Y."/>
            <person name="Nunvar J."/>
            <person name="Herrera T."/>
            <person name="Timp W."/>
            <person name="Degrossi J."/>
        </authorList>
    </citation>
    <scope>NUCLEOTIDE SEQUENCE [LARGE SCALE GENOMIC DNA]</scope>
    <source>
        <strain evidence="2 3">LMG 23361</strain>
    </source>
</reference>
<dbReference type="RefSeq" id="WP_223274449.1">
    <property type="nucleotide sequence ID" value="NZ_AP018357.1"/>
</dbReference>
<evidence type="ECO:0000313" key="1">
    <source>
        <dbReference type="EMBL" id="BBA37916.1"/>
    </source>
</evidence>
<protein>
    <submittedName>
        <fullName evidence="2">PAAR domain-containing protein</fullName>
    </submittedName>
</protein>
<dbReference type="GeneID" id="93188429"/>
<dbReference type="Proteomes" id="UP001220209">
    <property type="component" value="Chromosome 2"/>
</dbReference>
<evidence type="ECO:0000313" key="2">
    <source>
        <dbReference type="EMBL" id="WFN21690.1"/>
    </source>
</evidence>
<dbReference type="CDD" id="cd14744">
    <property type="entry name" value="PAAR_CT_2"/>
    <property type="match status" value="1"/>
</dbReference>
<dbReference type="InterPro" id="IPR008727">
    <property type="entry name" value="PAAR_motif"/>
</dbReference>